<accession>A0A2M7B5J6</accession>
<dbReference type="AlphaFoldDB" id="A0A2M7B5J6"/>
<protein>
    <submittedName>
        <fullName evidence="2">Uncharacterized protein</fullName>
    </submittedName>
</protein>
<evidence type="ECO:0000313" key="3">
    <source>
        <dbReference type="Proteomes" id="UP000228949"/>
    </source>
</evidence>
<keyword evidence="1" id="KW-1133">Transmembrane helix</keyword>
<dbReference type="EMBL" id="PEVJ01000039">
    <property type="protein sequence ID" value="PIU98393.1"/>
    <property type="molecule type" value="Genomic_DNA"/>
</dbReference>
<organism evidence="2 3">
    <name type="scientific">Candidatus Wolfebacteria bacterium CG03_land_8_20_14_0_80_40_12</name>
    <dbReference type="NCBI Taxonomy" id="1975069"/>
    <lineage>
        <taxon>Bacteria</taxon>
        <taxon>Candidatus Wolfeibacteriota</taxon>
    </lineage>
</organism>
<feature type="transmembrane region" description="Helical" evidence="1">
    <location>
        <begin position="142"/>
        <end position="175"/>
    </location>
</feature>
<sequence>MLFCFSLGILIFTIGASLFWRRSFDNGLRNYESARIYKYVIKEISFLRKKKFFLYFFIFSIFLIFFLLFYQSVQQYQLWSQNEVSQYLLPPHQSINYFIFYVLARFFAPYLISLTIAVLFLFSAKTFNKKYQERFFEPEELYFGALAIFLVSHPGWIFYLIFLTLLYLLIHLYSLFIIHNSLRRLSLYYWWLPAAIFVIIISKWLASAPLWDLLKI</sequence>
<feature type="transmembrane region" description="Helical" evidence="1">
    <location>
        <begin position="52"/>
        <end position="70"/>
    </location>
</feature>
<name>A0A2M7B5J6_9BACT</name>
<dbReference type="Proteomes" id="UP000228949">
    <property type="component" value="Unassembled WGS sequence"/>
</dbReference>
<evidence type="ECO:0000256" key="1">
    <source>
        <dbReference type="SAM" id="Phobius"/>
    </source>
</evidence>
<reference evidence="3" key="1">
    <citation type="submission" date="2017-09" db="EMBL/GenBank/DDBJ databases">
        <title>Depth-based differentiation of microbial function through sediment-hosted aquifers and enrichment of novel symbionts in the deep terrestrial subsurface.</title>
        <authorList>
            <person name="Probst A.J."/>
            <person name="Ladd B."/>
            <person name="Jarett J.K."/>
            <person name="Geller-Mcgrath D.E."/>
            <person name="Sieber C.M.K."/>
            <person name="Emerson J.B."/>
            <person name="Anantharaman K."/>
            <person name="Thomas B.C."/>
            <person name="Malmstrom R."/>
            <person name="Stieglmeier M."/>
            <person name="Klingl A."/>
            <person name="Woyke T."/>
            <person name="Ryan C.M."/>
            <person name="Banfield J.F."/>
        </authorList>
    </citation>
    <scope>NUCLEOTIDE SEQUENCE [LARGE SCALE GENOMIC DNA]</scope>
</reference>
<keyword evidence="1" id="KW-0472">Membrane</keyword>
<proteinExistence type="predicted"/>
<feature type="transmembrane region" description="Helical" evidence="1">
    <location>
        <begin position="187"/>
        <end position="206"/>
    </location>
</feature>
<gene>
    <name evidence="2" type="ORF">COS61_01655</name>
</gene>
<comment type="caution">
    <text evidence="2">The sequence shown here is derived from an EMBL/GenBank/DDBJ whole genome shotgun (WGS) entry which is preliminary data.</text>
</comment>
<keyword evidence="1" id="KW-0812">Transmembrane</keyword>
<evidence type="ECO:0000313" key="2">
    <source>
        <dbReference type="EMBL" id="PIU98393.1"/>
    </source>
</evidence>
<feature type="transmembrane region" description="Helical" evidence="1">
    <location>
        <begin position="98"/>
        <end position="122"/>
    </location>
</feature>